<dbReference type="AlphaFoldDB" id="A0A518B5A4"/>
<organism evidence="1 2">
    <name type="scientific">Kolteria novifilia</name>
    <dbReference type="NCBI Taxonomy" id="2527975"/>
    <lineage>
        <taxon>Bacteria</taxon>
        <taxon>Pseudomonadati</taxon>
        <taxon>Planctomycetota</taxon>
        <taxon>Planctomycetia</taxon>
        <taxon>Kolteriales</taxon>
        <taxon>Kolteriaceae</taxon>
        <taxon>Kolteria</taxon>
    </lineage>
</organism>
<keyword evidence="2" id="KW-1185">Reference proteome</keyword>
<proteinExistence type="predicted"/>
<protein>
    <recommendedName>
        <fullName evidence="3">Phage terminase, small subunit</fullName>
    </recommendedName>
</protein>
<evidence type="ECO:0000313" key="2">
    <source>
        <dbReference type="Proteomes" id="UP000317093"/>
    </source>
</evidence>
<gene>
    <name evidence="1" type="ORF">Pan216_30300</name>
</gene>
<reference evidence="1 2" key="1">
    <citation type="submission" date="2019-02" db="EMBL/GenBank/DDBJ databases">
        <title>Deep-cultivation of Planctomycetes and their phenomic and genomic characterization uncovers novel biology.</title>
        <authorList>
            <person name="Wiegand S."/>
            <person name="Jogler M."/>
            <person name="Boedeker C."/>
            <person name="Pinto D."/>
            <person name="Vollmers J."/>
            <person name="Rivas-Marin E."/>
            <person name="Kohn T."/>
            <person name="Peeters S.H."/>
            <person name="Heuer A."/>
            <person name="Rast P."/>
            <person name="Oberbeckmann S."/>
            <person name="Bunk B."/>
            <person name="Jeske O."/>
            <person name="Meyerdierks A."/>
            <person name="Storesund J.E."/>
            <person name="Kallscheuer N."/>
            <person name="Luecker S."/>
            <person name="Lage O.M."/>
            <person name="Pohl T."/>
            <person name="Merkel B.J."/>
            <person name="Hornburger P."/>
            <person name="Mueller R.-W."/>
            <person name="Bruemmer F."/>
            <person name="Labrenz M."/>
            <person name="Spormann A.M."/>
            <person name="Op den Camp H."/>
            <person name="Overmann J."/>
            <person name="Amann R."/>
            <person name="Jetten M.S.M."/>
            <person name="Mascher T."/>
            <person name="Medema M.H."/>
            <person name="Devos D.P."/>
            <person name="Kaster A.-K."/>
            <person name="Ovreas L."/>
            <person name="Rohde M."/>
            <person name="Galperin M.Y."/>
            <person name="Jogler C."/>
        </authorList>
    </citation>
    <scope>NUCLEOTIDE SEQUENCE [LARGE SCALE GENOMIC DNA]</scope>
    <source>
        <strain evidence="1 2">Pan216</strain>
    </source>
</reference>
<dbReference type="RefSeq" id="WP_145258716.1">
    <property type="nucleotide sequence ID" value="NZ_CP036279.1"/>
</dbReference>
<name>A0A518B5A4_9BACT</name>
<dbReference type="EMBL" id="CP036279">
    <property type="protein sequence ID" value="QDU62163.1"/>
    <property type="molecule type" value="Genomic_DNA"/>
</dbReference>
<sequence length="96" mass="10654">MNAELKKIVAEVKPTLKAETPDVILEAIATQILTAREARKALDRDGLMVRDAKHNPVAHPALDAERAAQNQLTALMKPWLAKVSARRTPPKRRART</sequence>
<dbReference type="Proteomes" id="UP000317093">
    <property type="component" value="Chromosome"/>
</dbReference>
<evidence type="ECO:0008006" key="3">
    <source>
        <dbReference type="Google" id="ProtNLM"/>
    </source>
</evidence>
<evidence type="ECO:0000313" key="1">
    <source>
        <dbReference type="EMBL" id="QDU62163.1"/>
    </source>
</evidence>
<accession>A0A518B5A4</accession>
<dbReference type="KEGG" id="knv:Pan216_30300"/>